<dbReference type="EMBL" id="JADCNL010000005">
    <property type="protein sequence ID" value="KAG0480293.1"/>
    <property type="molecule type" value="Genomic_DNA"/>
</dbReference>
<evidence type="ECO:0000313" key="2">
    <source>
        <dbReference type="Proteomes" id="UP000636800"/>
    </source>
</evidence>
<gene>
    <name evidence="1" type="ORF">HPP92_011151</name>
</gene>
<proteinExistence type="predicted"/>
<name>A0A835V0G7_VANPL</name>
<sequence>MLHAEIYDVNAAAAGEGFEDGLVGSEVGELEVGAALVEMHLENVRESRVQRAVLLRVDSVDPASKSLGEVSGNFPHSTALRGGKIRDLLDEDIRRLVILLLHRFGHRPKGRGPNGSQPPVCQPSP</sequence>
<protein>
    <submittedName>
        <fullName evidence="1">Uncharacterized protein</fullName>
    </submittedName>
</protein>
<accession>A0A835V0G7</accession>
<keyword evidence="2" id="KW-1185">Reference proteome</keyword>
<organism evidence="1 2">
    <name type="scientific">Vanilla planifolia</name>
    <name type="common">Vanilla</name>
    <dbReference type="NCBI Taxonomy" id="51239"/>
    <lineage>
        <taxon>Eukaryota</taxon>
        <taxon>Viridiplantae</taxon>
        <taxon>Streptophyta</taxon>
        <taxon>Embryophyta</taxon>
        <taxon>Tracheophyta</taxon>
        <taxon>Spermatophyta</taxon>
        <taxon>Magnoliopsida</taxon>
        <taxon>Liliopsida</taxon>
        <taxon>Asparagales</taxon>
        <taxon>Orchidaceae</taxon>
        <taxon>Vanilloideae</taxon>
        <taxon>Vanilleae</taxon>
        <taxon>Vanilla</taxon>
    </lineage>
</organism>
<comment type="caution">
    <text evidence="1">The sequence shown here is derived from an EMBL/GenBank/DDBJ whole genome shotgun (WGS) entry which is preliminary data.</text>
</comment>
<dbReference type="OrthoDB" id="185373at2759"/>
<reference evidence="1 2" key="1">
    <citation type="journal article" date="2020" name="Nat. Food">
        <title>A phased Vanilla planifolia genome enables genetic improvement of flavour and production.</title>
        <authorList>
            <person name="Hasing T."/>
            <person name="Tang H."/>
            <person name="Brym M."/>
            <person name="Khazi F."/>
            <person name="Huang T."/>
            <person name="Chambers A.H."/>
        </authorList>
    </citation>
    <scope>NUCLEOTIDE SEQUENCE [LARGE SCALE GENOMIC DNA]</scope>
    <source>
        <tissue evidence="1">Leaf</tissue>
    </source>
</reference>
<dbReference type="AlphaFoldDB" id="A0A835V0G7"/>
<evidence type="ECO:0000313" key="1">
    <source>
        <dbReference type="EMBL" id="KAG0480293.1"/>
    </source>
</evidence>
<dbReference type="Proteomes" id="UP000636800">
    <property type="component" value="Chromosome 5"/>
</dbReference>